<comment type="caution">
    <text evidence="1">The sequence shown here is derived from an EMBL/GenBank/DDBJ whole genome shotgun (WGS) entry which is preliminary data.</text>
</comment>
<evidence type="ECO:0000313" key="1">
    <source>
        <dbReference type="EMBL" id="MEJ5976777.1"/>
    </source>
</evidence>
<dbReference type="Gene3D" id="1.25.40.10">
    <property type="entry name" value="Tetratricopeptide repeat domain"/>
    <property type="match status" value="1"/>
</dbReference>
<dbReference type="InterPro" id="IPR011990">
    <property type="entry name" value="TPR-like_helical_dom_sf"/>
</dbReference>
<evidence type="ECO:0008006" key="3">
    <source>
        <dbReference type="Google" id="ProtNLM"/>
    </source>
</evidence>
<dbReference type="EMBL" id="JBBHJZ010000002">
    <property type="protein sequence ID" value="MEJ5976777.1"/>
    <property type="molecule type" value="Genomic_DNA"/>
</dbReference>
<proteinExistence type="predicted"/>
<gene>
    <name evidence="1" type="ORF">WG901_09040</name>
</gene>
<protein>
    <recommendedName>
        <fullName evidence="3">Sel1 repeat family protein</fullName>
    </recommendedName>
</protein>
<reference evidence="1 2" key="1">
    <citation type="submission" date="2024-03" db="EMBL/GenBank/DDBJ databases">
        <authorList>
            <person name="Jo J.-H."/>
        </authorList>
    </citation>
    <scope>NUCLEOTIDE SEQUENCE [LARGE SCALE GENOMIC DNA]</scope>
    <source>
        <strain evidence="1 2">PS1R-30</strain>
    </source>
</reference>
<sequence length="96" mass="10269">MARSNPNARLLIESRMAEALQGNAGACFDLGIALASGTCSRDELLEAHKWFTLASLAGYEPARKSGNAVAWRMSSADLAIANRRARTAQLSAQLFS</sequence>
<organism evidence="1 2">
    <name type="scientific">Novosphingobium anseongense</name>
    <dbReference type="NCBI Taxonomy" id="3133436"/>
    <lineage>
        <taxon>Bacteria</taxon>
        <taxon>Pseudomonadati</taxon>
        <taxon>Pseudomonadota</taxon>
        <taxon>Alphaproteobacteria</taxon>
        <taxon>Sphingomonadales</taxon>
        <taxon>Sphingomonadaceae</taxon>
        <taxon>Novosphingobium</taxon>
    </lineage>
</organism>
<evidence type="ECO:0000313" key="2">
    <source>
        <dbReference type="Proteomes" id="UP001361239"/>
    </source>
</evidence>
<keyword evidence="2" id="KW-1185">Reference proteome</keyword>
<accession>A0ABU8RVJ7</accession>
<name>A0ABU8RVJ7_9SPHN</name>
<dbReference type="Proteomes" id="UP001361239">
    <property type="component" value="Unassembled WGS sequence"/>
</dbReference>
<dbReference type="RefSeq" id="WP_339586739.1">
    <property type="nucleotide sequence ID" value="NZ_JBBHJZ010000002.1"/>
</dbReference>